<organism evidence="1">
    <name type="scientific">marine sediment metagenome</name>
    <dbReference type="NCBI Taxonomy" id="412755"/>
    <lineage>
        <taxon>unclassified sequences</taxon>
        <taxon>metagenomes</taxon>
        <taxon>ecological metagenomes</taxon>
    </lineage>
</organism>
<dbReference type="AlphaFoldDB" id="A0A0F9P5W3"/>
<proteinExistence type="predicted"/>
<accession>A0A0F9P5W3</accession>
<evidence type="ECO:0000313" key="1">
    <source>
        <dbReference type="EMBL" id="KKN19782.1"/>
    </source>
</evidence>
<protein>
    <submittedName>
        <fullName evidence="1">Uncharacterized protein</fullName>
    </submittedName>
</protein>
<comment type="caution">
    <text evidence="1">The sequence shown here is derived from an EMBL/GenBank/DDBJ whole genome shotgun (WGS) entry which is preliminary data.</text>
</comment>
<reference evidence="1" key="1">
    <citation type="journal article" date="2015" name="Nature">
        <title>Complex archaea that bridge the gap between prokaryotes and eukaryotes.</title>
        <authorList>
            <person name="Spang A."/>
            <person name="Saw J.H."/>
            <person name="Jorgensen S.L."/>
            <person name="Zaremba-Niedzwiedzka K."/>
            <person name="Martijn J."/>
            <person name="Lind A.E."/>
            <person name="van Eijk R."/>
            <person name="Schleper C."/>
            <person name="Guy L."/>
            <person name="Ettema T.J."/>
        </authorList>
    </citation>
    <scope>NUCLEOTIDE SEQUENCE</scope>
</reference>
<sequence>MSVKATCEACCKGEQDCFKIGEHFVCVRCQGIYNDVRTFVIDKTGRILSYPGARAKEMVDDAVAKFRQAHNLTRCAEYADADLDKAVVALPPGTMAAYLDRTERIVHEGDE</sequence>
<name>A0A0F9P5W3_9ZZZZ</name>
<dbReference type="EMBL" id="LAZR01003302">
    <property type="protein sequence ID" value="KKN19782.1"/>
    <property type="molecule type" value="Genomic_DNA"/>
</dbReference>
<gene>
    <name evidence="1" type="ORF">LCGC14_0942310</name>
</gene>